<dbReference type="GO" id="GO:0003964">
    <property type="term" value="F:RNA-directed DNA polymerase activity"/>
    <property type="evidence" value="ECO:0007669"/>
    <property type="project" value="UniProtKB-KW"/>
</dbReference>
<evidence type="ECO:0000313" key="2">
    <source>
        <dbReference type="EMBL" id="JAG16978.1"/>
    </source>
</evidence>
<proteinExistence type="predicted"/>
<protein>
    <submittedName>
        <fullName evidence="2">Putative RNA-directed DNA polymerase from transposon BS</fullName>
    </submittedName>
</protein>
<keyword evidence="2" id="KW-0548">Nucleotidyltransferase</keyword>
<organism evidence="2">
    <name type="scientific">Lygus hesperus</name>
    <name type="common">Western plant bug</name>
    <dbReference type="NCBI Taxonomy" id="30085"/>
    <lineage>
        <taxon>Eukaryota</taxon>
        <taxon>Metazoa</taxon>
        <taxon>Ecdysozoa</taxon>
        <taxon>Arthropoda</taxon>
        <taxon>Hexapoda</taxon>
        <taxon>Insecta</taxon>
        <taxon>Pterygota</taxon>
        <taxon>Neoptera</taxon>
        <taxon>Paraneoptera</taxon>
        <taxon>Hemiptera</taxon>
        <taxon>Heteroptera</taxon>
        <taxon>Panheteroptera</taxon>
        <taxon>Cimicomorpha</taxon>
        <taxon>Miridae</taxon>
        <taxon>Mirini</taxon>
        <taxon>Lygus</taxon>
    </lineage>
</organism>
<keyword evidence="2" id="KW-0695">RNA-directed DNA polymerase</keyword>
<feature type="domain" description="Reverse transcriptase" evidence="1">
    <location>
        <begin position="1"/>
        <end position="117"/>
    </location>
</feature>
<dbReference type="EMBL" id="GBHO01026626">
    <property type="protein sequence ID" value="JAG16978.1"/>
    <property type="molecule type" value="Transcribed_RNA"/>
</dbReference>
<dbReference type="InterPro" id="IPR043502">
    <property type="entry name" value="DNA/RNA_pol_sf"/>
</dbReference>
<evidence type="ECO:0000259" key="1">
    <source>
        <dbReference type="PROSITE" id="PS50878"/>
    </source>
</evidence>
<reference evidence="2" key="1">
    <citation type="journal article" date="2014" name="PLoS ONE">
        <title>Transcriptome-Based Identification of ABC Transporters in the Western Tarnished Plant Bug Lygus hesperus.</title>
        <authorList>
            <person name="Hull J.J."/>
            <person name="Chaney K."/>
            <person name="Geib S.M."/>
            <person name="Fabrick J.A."/>
            <person name="Brent C.S."/>
            <person name="Walsh D."/>
            <person name="Lavine L.C."/>
        </authorList>
    </citation>
    <scope>NUCLEOTIDE SEQUENCE</scope>
</reference>
<sequence length="436" mass="50605">TICGVKHCPISPMIFSLFMNDLPDVLSGGVHVGNTKIKVFMYADDIAVMAGSPASLQLMINELADYFETWNLNLSLEKSKVVVFGKRAGGLARNEKWHYRGNSLDVANEYKYLGVTLTPRLEMGKHFREKVTQAKHGLNMVWGPLIKKRNIPLEAKHKVFGATTRAVVGYAAQVWGHASYEQVEVLNRYYLKKLFAVPNNTPNYILYGESGVEPLEFYYRKLQLDYLTKILKYPAKRYPKIIAEEVITRRSAWVQDYNELARRCGDNEEICQGGSATEWVQAMKQVLQRSTVMWRENLEREVRESAHHQLYAELNRDPEEGRAYLKMQDLAKIRPTFRARAEMIQVNYKWWKEGLSNICSMCNRQEEETVYHFMADCPVLNEFRANYLKKVTLTRAELVKILDGKTEEVSCDDLVRYIRTATKYRKFLVEEFNYDP</sequence>
<feature type="non-terminal residue" evidence="2">
    <location>
        <position position="1"/>
    </location>
</feature>
<dbReference type="AlphaFoldDB" id="A0A0A9XDU5"/>
<dbReference type="Pfam" id="PF00078">
    <property type="entry name" value="RVT_1"/>
    <property type="match status" value="1"/>
</dbReference>
<name>A0A0A9XDU5_LYGHE</name>
<dbReference type="PROSITE" id="PS50878">
    <property type="entry name" value="RT_POL"/>
    <property type="match status" value="1"/>
</dbReference>
<dbReference type="InterPro" id="IPR000477">
    <property type="entry name" value="RT_dom"/>
</dbReference>
<reference evidence="2" key="2">
    <citation type="submission" date="2014-07" db="EMBL/GenBank/DDBJ databases">
        <authorList>
            <person name="Hull J."/>
        </authorList>
    </citation>
    <scope>NUCLEOTIDE SEQUENCE</scope>
</reference>
<dbReference type="SUPFAM" id="SSF56672">
    <property type="entry name" value="DNA/RNA polymerases"/>
    <property type="match status" value="1"/>
</dbReference>
<gene>
    <name evidence="2" type="primary">RTase_53</name>
    <name evidence="2" type="ORF">CM83_50359</name>
</gene>
<accession>A0A0A9XDU5</accession>
<dbReference type="PANTHER" id="PTHR47027:SF20">
    <property type="entry name" value="REVERSE TRANSCRIPTASE-LIKE PROTEIN WITH RNA-DIRECTED DNA POLYMERASE DOMAIN"/>
    <property type="match status" value="1"/>
</dbReference>
<keyword evidence="2" id="KW-0808">Transferase</keyword>
<dbReference type="PANTHER" id="PTHR47027">
    <property type="entry name" value="REVERSE TRANSCRIPTASE DOMAIN-CONTAINING PROTEIN"/>
    <property type="match status" value="1"/>
</dbReference>